<evidence type="ECO:0000256" key="5">
    <source>
        <dbReference type="ARBA" id="ARBA00022777"/>
    </source>
</evidence>
<evidence type="ECO:0000313" key="8">
    <source>
        <dbReference type="Proteomes" id="UP000017837"/>
    </source>
</evidence>
<dbReference type="eggNOG" id="COG2205">
    <property type="taxonomic scope" value="Bacteria"/>
</dbReference>
<dbReference type="GO" id="GO:0005886">
    <property type="term" value="C:plasma membrane"/>
    <property type="evidence" value="ECO:0007669"/>
    <property type="project" value="TreeGrafter"/>
</dbReference>
<dbReference type="PRINTS" id="PR00344">
    <property type="entry name" value="BCTRLSENSOR"/>
</dbReference>
<dbReference type="InterPro" id="IPR036890">
    <property type="entry name" value="HATPase_C_sf"/>
</dbReference>
<evidence type="ECO:0000256" key="2">
    <source>
        <dbReference type="ARBA" id="ARBA00012438"/>
    </source>
</evidence>
<reference evidence="7 8" key="1">
    <citation type="journal article" date="2014" name="Nature">
        <title>Sequential evolution of bacterial morphology by co-option of a developmental regulator.</title>
        <authorList>
            <person name="Jiang C."/>
            <person name="Brown P.J."/>
            <person name="Ducret A."/>
            <person name="Brun Y.V."/>
        </authorList>
    </citation>
    <scope>NUCLEOTIDE SEQUENCE [LARGE SCALE GENOMIC DNA]</scope>
    <source>
        <strain evidence="7 8">DSM 16100</strain>
    </source>
</reference>
<proteinExistence type="predicted"/>
<dbReference type="Gene3D" id="3.30.565.10">
    <property type="entry name" value="Histidine kinase-like ATPase, C-terminal domain"/>
    <property type="match status" value="1"/>
</dbReference>
<keyword evidence="5" id="KW-0418">Kinase</keyword>
<keyword evidence="3" id="KW-0597">Phosphoprotein</keyword>
<dbReference type="InterPro" id="IPR003594">
    <property type="entry name" value="HATPase_dom"/>
</dbReference>
<dbReference type="FunFam" id="3.30.565.10:FF:000006">
    <property type="entry name" value="Sensor histidine kinase WalK"/>
    <property type="match status" value="1"/>
</dbReference>
<dbReference type="SMART" id="SM00387">
    <property type="entry name" value="HATPase_c"/>
    <property type="match status" value="1"/>
</dbReference>
<feature type="domain" description="Histidine kinase" evidence="6">
    <location>
        <begin position="1"/>
        <end position="214"/>
    </location>
</feature>
<gene>
    <name evidence="7" type="ORF">ABENE_15790</name>
</gene>
<dbReference type="InterPro" id="IPR004358">
    <property type="entry name" value="Sig_transdc_His_kin-like_C"/>
</dbReference>
<dbReference type="InterPro" id="IPR052023">
    <property type="entry name" value="Histidine_kinase_KdpD"/>
</dbReference>
<feature type="non-terminal residue" evidence="7">
    <location>
        <position position="1"/>
    </location>
</feature>
<evidence type="ECO:0000256" key="4">
    <source>
        <dbReference type="ARBA" id="ARBA00022679"/>
    </source>
</evidence>
<organism evidence="7 8">
    <name type="scientific">Asticcacaulis benevestitus DSM 16100 = ATCC BAA-896</name>
    <dbReference type="NCBI Taxonomy" id="1121022"/>
    <lineage>
        <taxon>Bacteria</taxon>
        <taxon>Pseudomonadati</taxon>
        <taxon>Pseudomonadota</taxon>
        <taxon>Alphaproteobacteria</taxon>
        <taxon>Caulobacterales</taxon>
        <taxon>Caulobacteraceae</taxon>
        <taxon>Asticcacaulis</taxon>
    </lineage>
</organism>
<accession>V4P3E7</accession>
<name>V4P3E7_9CAUL</name>
<evidence type="ECO:0000256" key="1">
    <source>
        <dbReference type="ARBA" id="ARBA00000085"/>
    </source>
</evidence>
<dbReference type="EMBL" id="AWGB01000037">
    <property type="protein sequence ID" value="ESQ88507.1"/>
    <property type="molecule type" value="Genomic_DNA"/>
</dbReference>
<comment type="catalytic activity">
    <reaction evidence="1">
        <text>ATP + protein L-histidine = ADP + protein N-phospho-L-histidine.</text>
        <dbReference type="EC" id="2.7.13.3"/>
    </reaction>
</comment>
<dbReference type="Proteomes" id="UP000017837">
    <property type="component" value="Unassembled WGS sequence"/>
</dbReference>
<evidence type="ECO:0000259" key="6">
    <source>
        <dbReference type="PROSITE" id="PS50109"/>
    </source>
</evidence>
<dbReference type="PANTHER" id="PTHR45569">
    <property type="entry name" value="SENSOR PROTEIN KDPD"/>
    <property type="match status" value="1"/>
</dbReference>
<dbReference type="RefSeq" id="WP_023447382.1">
    <property type="nucleotide sequence ID" value="NZ_AWGB01000037.1"/>
</dbReference>
<dbReference type="Pfam" id="PF02518">
    <property type="entry name" value="HATPase_c"/>
    <property type="match status" value="1"/>
</dbReference>
<dbReference type="CDD" id="cd00075">
    <property type="entry name" value="HATPase"/>
    <property type="match status" value="1"/>
</dbReference>
<comment type="caution">
    <text evidence="7">The sequence shown here is derived from an EMBL/GenBank/DDBJ whole genome shotgun (WGS) entry which is preliminary data.</text>
</comment>
<protein>
    <recommendedName>
        <fullName evidence="2">histidine kinase</fullName>
        <ecNumber evidence="2">2.7.13.3</ecNumber>
    </recommendedName>
</protein>
<dbReference type="AlphaFoldDB" id="V4P3E7"/>
<evidence type="ECO:0000313" key="7">
    <source>
        <dbReference type="EMBL" id="ESQ88507.1"/>
    </source>
</evidence>
<dbReference type="SUPFAM" id="SSF55874">
    <property type="entry name" value="ATPase domain of HSP90 chaperone/DNA topoisomerase II/histidine kinase"/>
    <property type="match status" value="1"/>
</dbReference>
<dbReference type="GO" id="GO:0000155">
    <property type="term" value="F:phosphorelay sensor kinase activity"/>
    <property type="evidence" value="ECO:0007669"/>
    <property type="project" value="TreeGrafter"/>
</dbReference>
<keyword evidence="4" id="KW-0808">Transferase</keyword>
<dbReference type="EC" id="2.7.13.3" evidence="2"/>
<dbReference type="PROSITE" id="PS50109">
    <property type="entry name" value="HIS_KIN"/>
    <property type="match status" value="1"/>
</dbReference>
<dbReference type="PATRIC" id="fig|1121022.4.peg.3212"/>
<dbReference type="PANTHER" id="PTHR45569:SF1">
    <property type="entry name" value="SENSOR PROTEIN KDPD"/>
    <property type="match status" value="1"/>
</dbReference>
<sequence>TVMNNSVSTLLRMRKELPRKAMDELTGLWSQLTRLQKFVGNLLDMAAITSGHMKLNFQPYMIQEIIGAALGQVQATKEDRTIGTNISGNLPMVMIDGGLIEQVFINLLENAFQHTRTNGRLDIYVEKDADRLRVRISDDGDGLKDGDEARIFEQFQKGQTLRSDRSGGTGLGLAICRGIVQAHGGMIYAKNNRTLGQNAGSHGASFIFTLPIAPALPEGNLPESAL</sequence>
<dbReference type="InterPro" id="IPR005467">
    <property type="entry name" value="His_kinase_dom"/>
</dbReference>
<evidence type="ECO:0000256" key="3">
    <source>
        <dbReference type="ARBA" id="ARBA00022553"/>
    </source>
</evidence>
<keyword evidence="8" id="KW-1185">Reference proteome</keyword>